<keyword evidence="3" id="KW-1185">Reference proteome</keyword>
<dbReference type="PROSITE" id="PS51186">
    <property type="entry name" value="GNAT"/>
    <property type="match status" value="1"/>
</dbReference>
<dbReference type="SUPFAM" id="SSF55729">
    <property type="entry name" value="Acyl-CoA N-acyltransferases (Nat)"/>
    <property type="match status" value="1"/>
</dbReference>
<feature type="domain" description="N-acetyltransferase" evidence="1">
    <location>
        <begin position="28"/>
        <end position="167"/>
    </location>
</feature>
<evidence type="ECO:0000313" key="2">
    <source>
        <dbReference type="EMBL" id="MBE1503704.1"/>
    </source>
</evidence>
<dbReference type="Proteomes" id="UP000620262">
    <property type="component" value="Unassembled WGS sequence"/>
</dbReference>
<organism evidence="2 3">
    <name type="scientific">Rhizobium viscosum</name>
    <name type="common">Arthrobacter viscosus</name>
    <dbReference type="NCBI Taxonomy" id="1673"/>
    <lineage>
        <taxon>Bacteria</taxon>
        <taxon>Pseudomonadati</taxon>
        <taxon>Pseudomonadota</taxon>
        <taxon>Alphaproteobacteria</taxon>
        <taxon>Hyphomicrobiales</taxon>
        <taxon>Rhizobiaceae</taxon>
        <taxon>Rhizobium/Agrobacterium group</taxon>
        <taxon>Rhizobium</taxon>
    </lineage>
</organism>
<accession>A0ABR9IKK7</accession>
<dbReference type="Gene3D" id="3.40.630.30">
    <property type="match status" value="1"/>
</dbReference>
<comment type="caution">
    <text evidence="2">The sequence shown here is derived from an EMBL/GenBank/DDBJ whole genome shotgun (WGS) entry which is preliminary data.</text>
</comment>
<evidence type="ECO:0000259" key="1">
    <source>
        <dbReference type="PROSITE" id="PS51186"/>
    </source>
</evidence>
<proteinExistence type="predicted"/>
<dbReference type="InterPro" id="IPR052777">
    <property type="entry name" value="Acetyltransferase_Enz"/>
</dbReference>
<dbReference type="PANTHER" id="PTHR43305:SF1">
    <property type="entry name" value="FAMILY N-ACETYLTRANSFERASE, PUTATIVE (AFU_ORTHOLOGUE AFUA_2G01380)-RELATED"/>
    <property type="match status" value="1"/>
</dbReference>
<dbReference type="PANTHER" id="PTHR43305">
    <property type="entry name" value="FAMILY N-ACETYLTRANSFERASE, PUTATIVE (AFU_ORTHOLOGUE AFUA_2G01380)-RELATED"/>
    <property type="match status" value="1"/>
</dbReference>
<dbReference type="Pfam" id="PF00583">
    <property type="entry name" value="Acetyltransf_1"/>
    <property type="match status" value="1"/>
</dbReference>
<name>A0ABR9IKK7_RHIVS</name>
<gene>
    <name evidence="2" type="ORF">H4W29_000885</name>
</gene>
<dbReference type="InterPro" id="IPR000182">
    <property type="entry name" value="GNAT_dom"/>
</dbReference>
<dbReference type="RefSeq" id="WP_192727845.1">
    <property type="nucleotide sequence ID" value="NZ_BAAAVL010000001.1"/>
</dbReference>
<dbReference type="InterPro" id="IPR016181">
    <property type="entry name" value="Acyl_CoA_acyltransferase"/>
</dbReference>
<evidence type="ECO:0000313" key="3">
    <source>
        <dbReference type="Proteomes" id="UP000620262"/>
    </source>
</evidence>
<reference evidence="2 3" key="1">
    <citation type="submission" date="2020-10" db="EMBL/GenBank/DDBJ databases">
        <title>Sequencing the genomes of 1000 actinobacteria strains.</title>
        <authorList>
            <person name="Klenk H.-P."/>
        </authorList>
    </citation>
    <scope>NUCLEOTIDE SEQUENCE [LARGE SCALE GENOMIC DNA]</scope>
    <source>
        <strain evidence="2 3">DSM 7307</strain>
    </source>
</reference>
<protein>
    <submittedName>
        <fullName evidence="2">GNAT superfamily N-acetyltransferase</fullName>
    </submittedName>
</protein>
<dbReference type="EMBL" id="JADBEC010000001">
    <property type="protein sequence ID" value="MBE1503704.1"/>
    <property type="molecule type" value="Genomic_DNA"/>
</dbReference>
<sequence length="167" mass="18436">MISVSRADSTEDFVIAAGFCEALGALDVEMGRDHGVRAEIVMTLFHGENHESLARKYGSDEAIMLLARWEGAPAGCIALAPFETHAMEIHKFYVDPAFRGRGIGNLLMRRVFEEAKKTGRSTMLVNTAAYLKSALSLYEAFGFTHCPPFHTVPAEISHTEVFMSRPL</sequence>
<dbReference type="CDD" id="cd04301">
    <property type="entry name" value="NAT_SF"/>
    <property type="match status" value="1"/>
</dbReference>